<comment type="caution">
    <text evidence="1">The sequence shown here is derived from an EMBL/GenBank/DDBJ whole genome shotgun (WGS) entry which is preliminary data.</text>
</comment>
<proteinExistence type="predicted"/>
<sequence length="168" mass="19426">MEKDLLKQQFHQRMEQIDEEAYFLALHCHCLSHVAGPSLMRRRCPWWPSAPPLDSRSGGQRAGVVVRHAAAATAETRDAWRCGVAAAACGRVRVRPRVEFQIHTRAHIPRVWVRSRVQFCTRTRQVQNPWYLSQQLYLRVWTPQQSFSNEYNILTKAILCGRAADLPH</sequence>
<dbReference type="EMBL" id="JACEFO010002102">
    <property type="protein sequence ID" value="KAF8683770.1"/>
    <property type="molecule type" value="Genomic_DNA"/>
</dbReference>
<accession>A0A835BCG4</accession>
<protein>
    <submittedName>
        <fullName evidence="1">Uncharacterized protein</fullName>
    </submittedName>
</protein>
<gene>
    <name evidence="1" type="ORF">HU200_044703</name>
</gene>
<reference evidence="1" key="1">
    <citation type="submission" date="2020-07" db="EMBL/GenBank/DDBJ databases">
        <title>Genome sequence and genetic diversity analysis of an under-domesticated orphan crop, white fonio (Digitaria exilis).</title>
        <authorList>
            <person name="Bennetzen J.L."/>
            <person name="Chen S."/>
            <person name="Ma X."/>
            <person name="Wang X."/>
            <person name="Yssel A.E.J."/>
            <person name="Chaluvadi S.R."/>
            <person name="Johnson M."/>
            <person name="Gangashetty P."/>
            <person name="Hamidou F."/>
            <person name="Sanogo M.D."/>
            <person name="Zwaenepoel A."/>
            <person name="Wallace J."/>
            <person name="Van De Peer Y."/>
            <person name="Van Deynze A."/>
        </authorList>
    </citation>
    <scope>NUCLEOTIDE SEQUENCE</scope>
    <source>
        <tissue evidence="1">Leaves</tissue>
    </source>
</reference>
<dbReference type="Proteomes" id="UP000636709">
    <property type="component" value="Unassembled WGS sequence"/>
</dbReference>
<dbReference type="AlphaFoldDB" id="A0A835BCG4"/>
<keyword evidence="2" id="KW-1185">Reference proteome</keyword>
<organism evidence="1 2">
    <name type="scientific">Digitaria exilis</name>
    <dbReference type="NCBI Taxonomy" id="1010633"/>
    <lineage>
        <taxon>Eukaryota</taxon>
        <taxon>Viridiplantae</taxon>
        <taxon>Streptophyta</taxon>
        <taxon>Embryophyta</taxon>
        <taxon>Tracheophyta</taxon>
        <taxon>Spermatophyta</taxon>
        <taxon>Magnoliopsida</taxon>
        <taxon>Liliopsida</taxon>
        <taxon>Poales</taxon>
        <taxon>Poaceae</taxon>
        <taxon>PACMAD clade</taxon>
        <taxon>Panicoideae</taxon>
        <taxon>Panicodae</taxon>
        <taxon>Paniceae</taxon>
        <taxon>Anthephorinae</taxon>
        <taxon>Digitaria</taxon>
    </lineage>
</organism>
<name>A0A835BCG4_9POAL</name>
<evidence type="ECO:0000313" key="1">
    <source>
        <dbReference type="EMBL" id="KAF8683770.1"/>
    </source>
</evidence>
<evidence type="ECO:0000313" key="2">
    <source>
        <dbReference type="Proteomes" id="UP000636709"/>
    </source>
</evidence>